<dbReference type="EMBL" id="MU003544">
    <property type="protein sequence ID" value="KAF2463913.1"/>
    <property type="molecule type" value="Genomic_DNA"/>
</dbReference>
<proteinExistence type="predicted"/>
<evidence type="ECO:0000313" key="1">
    <source>
        <dbReference type="EMBL" id="KAF2463913.1"/>
    </source>
</evidence>
<name>A0ACB6QBD8_9PLEO</name>
<dbReference type="Proteomes" id="UP000799755">
    <property type="component" value="Unassembled WGS sequence"/>
</dbReference>
<comment type="caution">
    <text evidence="1">The sequence shown here is derived from an EMBL/GenBank/DDBJ whole genome shotgun (WGS) entry which is preliminary data.</text>
</comment>
<reference evidence="1" key="1">
    <citation type="journal article" date="2020" name="Stud. Mycol.">
        <title>101 Dothideomycetes genomes: a test case for predicting lifestyles and emergence of pathogens.</title>
        <authorList>
            <person name="Haridas S."/>
            <person name="Albert R."/>
            <person name="Binder M."/>
            <person name="Bloem J."/>
            <person name="Labutti K."/>
            <person name="Salamov A."/>
            <person name="Andreopoulos B."/>
            <person name="Baker S."/>
            <person name="Barry K."/>
            <person name="Bills G."/>
            <person name="Bluhm B."/>
            <person name="Cannon C."/>
            <person name="Castanera R."/>
            <person name="Culley D."/>
            <person name="Daum C."/>
            <person name="Ezra D."/>
            <person name="Gonzalez J."/>
            <person name="Henrissat B."/>
            <person name="Kuo A."/>
            <person name="Liang C."/>
            <person name="Lipzen A."/>
            <person name="Lutzoni F."/>
            <person name="Magnuson J."/>
            <person name="Mondo S."/>
            <person name="Nolan M."/>
            <person name="Ohm R."/>
            <person name="Pangilinan J."/>
            <person name="Park H.-J."/>
            <person name="Ramirez L."/>
            <person name="Alfaro M."/>
            <person name="Sun H."/>
            <person name="Tritt A."/>
            <person name="Yoshinaga Y."/>
            <person name="Zwiers L.-H."/>
            <person name="Turgeon B."/>
            <person name="Goodwin S."/>
            <person name="Spatafora J."/>
            <person name="Crous P."/>
            <person name="Grigoriev I."/>
        </authorList>
    </citation>
    <scope>NUCLEOTIDE SEQUENCE</scope>
    <source>
        <strain evidence="1">ATCC 200398</strain>
    </source>
</reference>
<accession>A0ACB6QBD8</accession>
<sequence>MLLIKFRDSIGRKFSFPWHLCKMWKDMDELIQQALLHVDVTGAQVQQGHYDLIGPDGEIILPQVWETLVQPGWTITMQMRPRPNQALPPGRLRSLLKTYLSFPFYSFFIFLIPFLFWSFILFLWVGGDVDLLALKHFSSALRTWIRGISSAGEG</sequence>
<keyword evidence="2" id="KW-1185">Reference proteome</keyword>
<gene>
    <name evidence="1" type="ORF">BDR25DRAFT_244390</name>
</gene>
<protein>
    <submittedName>
        <fullName evidence="1">Uncharacterized protein</fullName>
    </submittedName>
</protein>
<organism evidence="1 2">
    <name type="scientific">Lindgomyces ingoldianus</name>
    <dbReference type="NCBI Taxonomy" id="673940"/>
    <lineage>
        <taxon>Eukaryota</taxon>
        <taxon>Fungi</taxon>
        <taxon>Dikarya</taxon>
        <taxon>Ascomycota</taxon>
        <taxon>Pezizomycotina</taxon>
        <taxon>Dothideomycetes</taxon>
        <taxon>Pleosporomycetidae</taxon>
        <taxon>Pleosporales</taxon>
        <taxon>Lindgomycetaceae</taxon>
        <taxon>Lindgomyces</taxon>
    </lineage>
</organism>
<evidence type="ECO:0000313" key="2">
    <source>
        <dbReference type="Proteomes" id="UP000799755"/>
    </source>
</evidence>